<evidence type="ECO:0000256" key="6">
    <source>
        <dbReference type="ARBA" id="ARBA00022989"/>
    </source>
</evidence>
<gene>
    <name evidence="10" type="ORF">B9Q03_00645</name>
</gene>
<keyword evidence="6 8" id="KW-1133">Transmembrane helix</keyword>
<feature type="transmembrane region" description="Helical" evidence="8">
    <location>
        <begin position="286"/>
        <end position="307"/>
    </location>
</feature>
<dbReference type="PANTHER" id="PTHR33908:SF11">
    <property type="entry name" value="MEMBRANE PROTEIN"/>
    <property type="match status" value="1"/>
</dbReference>
<dbReference type="InterPro" id="IPR050297">
    <property type="entry name" value="LipidA_mod_glycosyltrf_83"/>
</dbReference>
<evidence type="ECO:0000256" key="7">
    <source>
        <dbReference type="ARBA" id="ARBA00023136"/>
    </source>
</evidence>
<organism evidence="10 11">
    <name type="scientific">Candidatus Marsarchaeota G2 archaeon OSP_D</name>
    <dbReference type="NCBI Taxonomy" id="1978157"/>
    <lineage>
        <taxon>Archaea</taxon>
        <taxon>Candidatus Marsarchaeota</taxon>
        <taxon>Candidatus Marsarchaeota group 2</taxon>
    </lineage>
</organism>
<dbReference type="GO" id="GO:0016763">
    <property type="term" value="F:pentosyltransferase activity"/>
    <property type="evidence" value="ECO:0007669"/>
    <property type="project" value="TreeGrafter"/>
</dbReference>
<feature type="transmembrane region" description="Helical" evidence="8">
    <location>
        <begin position="111"/>
        <end position="132"/>
    </location>
</feature>
<evidence type="ECO:0000256" key="1">
    <source>
        <dbReference type="ARBA" id="ARBA00004651"/>
    </source>
</evidence>
<keyword evidence="2" id="KW-1003">Cell membrane</keyword>
<comment type="subcellular location">
    <subcellularLocation>
        <location evidence="1">Cell membrane</location>
        <topology evidence="1">Multi-pass membrane protein</topology>
    </subcellularLocation>
</comment>
<dbReference type="EMBL" id="NEXE01000002">
    <property type="protein sequence ID" value="PSN92561.1"/>
    <property type="molecule type" value="Genomic_DNA"/>
</dbReference>
<evidence type="ECO:0000256" key="3">
    <source>
        <dbReference type="ARBA" id="ARBA00022676"/>
    </source>
</evidence>
<keyword evidence="5 8" id="KW-0812">Transmembrane</keyword>
<evidence type="ECO:0000256" key="8">
    <source>
        <dbReference type="SAM" id="Phobius"/>
    </source>
</evidence>
<feature type="transmembrane region" description="Helical" evidence="8">
    <location>
        <begin position="319"/>
        <end position="338"/>
    </location>
</feature>
<dbReference type="GO" id="GO:0005886">
    <property type="term" value="C:plasma membrane"/>
    <property type="evidence" value="ECO:0007669"/>
    <property type="project" value="UniProtKB-SubCell"/>
</dbReference>
<evidence type="ECO:0000256" key="5">
    <source>
        <dbReference type="ARBA" id="ARBA00022692"/>
    </source>
</evidence>
<keyword evidence="4" id="KW-0808">Transferase</keyword>
<proteinExistence type="predicted"/>
<evidence type="ECO:0000259" key="9">
    <source>
        <dbReference type="Pfam" id="PF13231"/>
    </source>
</evidence>
<evidence type="ECO:0000313" key="10">
    <source>
        <dbReference type="EMBL" id="PSN92561.1"/>
    </source>
</evidence>
<name>A0A2R6B1M6_9ARCH</name>
<dbReference type="InterPro" id="IPR038731">
    <property type="entry name" value="RgtA/B/C-like"/>
</dbReference>
<feature type="transmembrane region" description="Helical" evidence="8">
    <location>
        <begin position="224"/>
        <end position="248"/>
    </location>
</feature>
<protein>
    <recommendedName>
        <fullName evidence="9">Glycosyltransferase RgtA/B/C/D-like domain-containing protein</fullName>
    </recommendedName>
</protein>
<reference evidence="10 11" key="1">
    <citation type="submission" date="2017-04" db="EMBL/GenBank/DDBJ databases">
        <title>Novel microbial lineages endemic to geothermal iron-oxide mats fill important gaps in the evolutionary history of Archaea.</title>
        <authorList>
            <person name="Jay Z.J."/>
            <person name="Beam J.P."/>
            <person name="Dlakic M."/>
            <person name="Rusch D.B."/>
            <person name="Kozubal M.A."/>
            <person name="Inskeep W.P."/>
        </authorList>
    </citation>
    <scope>NUCLEOTIDE SEQUENCE [LARGE SCALE GENOMIC DNA]</scope>
    <source>
        <strain evidence="10">OSP_D</strain>
    </source>
</reference>
<feature type="transmembrane region" description="Helical" evidence="8">
    <location>
        <begin position="159"/>
        <end position="178"/>
    </location>
</feature>
<evidence type="ECO:0000256" key="4">
    <source>
        <dbReference type="ARBA" id="ARBA00022679"/>
    </source>
</evidence>
<feature type="domain" description="Glycosyltransferase RgtA/B/C/D-like" evidence="9">
    <location>
        <begin position="91"/>
        <end position="242"/>
    </location>
</feature>
<feature type="transmembrane region" description="Helical" evidence="8">
    <location>
        <begin position="184"/>
        <end position="212"/>
    </location>
</feature>
<evidence type="ECO:0000313" key="11">
    <source>
        <dbReference type="Proteomes" id="UP000240322"/>
    </source>
</evidence>
<dbReference type="GO" id="GO:0008610">
    <property type="term" value="P:lipid biosynthetic process"/>
    <property type="evidence" value="ECO:0007669"/>
    <property type="project" value="UniProtKB-ARBA"/>
</dbReference>
<keyword evidence="3" id="KW-0328">Glycosyltransferase</keyword>
<sequence>MASDNSLNNTSKPPVSKSFNGENVVLISIIFLGVVLRASWMLNPSTYYTVDEVYYIPAALHYLAPLDTHLKNVVNLFTEDRWAPYYVNPEHPPLAKLIIASGLGIFGNNPLGWRFFSTLFGSLGMVGIYLAAKKVSPSASLMATAIYAFYPLEISMSQIGMLDVFSTTFLVFSFAALVSKRPKISALLLGLSTAAKLTGIVGWLPLIYYILMYNKGVKRVLKSFLVELVIFYTAFVVWFTPMVMHYGIDSAILDQYYMVAVQGNYGPGPGIVTPFMWLFSFTQPSFNPTLFLNNPLLTAISIPALAYTGIRLRGNANSILVLALFLASYGLIIAAAAARPIYLFYFEDTSPAFAIITAYFLGGLLETNTKQYKYLAYALFAAIIATSALTIPVLLYGYKVPYTKLLIKLSY</sequence>
<feature type="transmembrane region" description="Helical" evidence="8">
    <location>
        <begin position="350"/>
        <end position="367"/>
    </location>
</feature>
<feature type="transmembrane region" description="Helical" evidence="8">
    <location>
        <begin position="374"/>
        <end position="398"/>
    </location>
</feature>
<comment type="caution">
    <text evidence="10">The sequence shown here is derived from an EMBL/GenBank/DDBJ whole genome shotgun (WGS) entry which is preliminary data.</text>
</comment>
<keyword evidence="7 8" id="KW-0472">Membrane</keyword>
<dbReference type="PANTHER" id="PTHR33908">
    <property type="entry name" value="MANNOSYLTRANSFERASE YKCB-RELATED"/>
    <property type="match status" value="1"/>
</dbReference>
<accession>A0A2R6B1M6</accession>
<dbReference type="AlphaFoldDB" id="A0A2R6B1M6"/>
<feature type="transmembrane region" description="Helical" evidence="8">
    <location>
        <begin position="21"/>
        <end position="40"/>
    </location>
</feature>
<dbReference type="Pfam" id="PF13231">
    <property type="entry name" value="PMT_2"/>
    <property type="match status" value="1"/>
</dbReference>
<dbReference type="Proteomes" id="UP000240322">
    <property type="component" value="Unassembled WGS sequence"/>
</dbReference>
<evidence type="ECO:0000256" key="2">
    <source>
        <dbReference type="ARBA" id="ARBA00022475"/>
    </source>
</evidence>